<dbReference type="CDD" id="cd00338">
    <property type="entry name" value="Ser_Recombinase"/>
    <property type="match status" value="1"/>
</dbReference>
<comment type="similarity">
    <text evidence="1">Belongs to the site-specific recombinase resolvase family.</text>
</comment>
<dbReference type="RefSeq" id="WP_052154443.1">
    <property type="nucleotide sequence ID" value="NZ_JACEIP010000023.1"/>
</dbReference>
<dbReference type="OrthoDB" id="2731197at2"/>
<dbReference type="SUPFAM" id="SSF53041">
    <property type="entry name" value="Resolvase-like"/>
    <property type="match status" value="1"/>
</dbReference>
<keyword evidence="4" id="KW-1185">Reference proteome</keyword>
<dbReference type="GO" id="GO:0000150">
    <property type="term" value="F:DNA strand exchange activity"/>
    <property type="evidence" value="ECO:0007669"/>
    <property type="project" value="InterPro"/>
</dbReference>
<dbReference type="Proteomes" id="UP000530514">
    <property type="component" value="Unassembled WGS sequence"/>
</dbReference>
<dbReference type="PANTHER" id="PTHR30461">
    <property type="entry name" value="DNA-INVERTASE FROM LAMBDOID PROPHAGE"/>
    <property type="match status" value="1"/>
</dbReference>
<dbReference type="Gene3D" id="3.40.50.1390">
    <property type="entry name" value="Resolvase, N-terminal catalytic domain"/>
    <property type="match status" value="1"/>
</dbReference>
<dbReference type="PROSITE" id="PS51736">
    <property type="entry name" value="RECOMBINASES_3"/>
    <property type="match status" value="1"/>
</dbReference>
<protein>
    <submittedName>
        <fullName evidence="3">Recombinase family protein</fullName>
    </submittedName>
</protein>
<dbReference type="AlphaFoldDB" id="A0A7W2AI57"/>
<dbReference type="SMART" id="SM00857">
    <property type="entry name" value="Resolvase"/>
    <property type="match status" value="1"/>
</dbReference>
<sequence length="237" mass="27293">MKALIYARVSTKKEEQETSLERQIEELSEWARELNMETVQTIAEQHSGFDLDRRGLYEMLEAVKKEKIQALLVQDDTRLGRGEAKLAIIHQLSRHNVRIFCKQQGGELELDAGESTVLSIIAKVEELQRKMMNQKISWGMRRAIREKGFNPAKNLKNQGMGGREKKEVPMEQIVALKEKKLTFEEIAATLKGFGYDVSRATVHRRYQEWKKKLEERDGRINDRVGGVKDGNDSMGTF</sequence>
<evidence type="ECO:0000256" key="1">
    <source>
        <dbReference type="ARBA" id="ARBA00009913"/>
    </source>
</evidence>
<dbReference type="PANTHER" id="PTHR30461:SF26">
    <property type="entry name" value="RESOLVASE HOMOLOG YNEB"/>
    <property type="match status" value="1"/>
</dbReference>
<feature type="domain" description="Resolvase/invertase-type recombinase catalytic" evidence="2">
    <location>
        <begin position="2"/>
        <end position="147"/>
    </location>
</feature>
<evidence type="ECO:0000259" key="2">
    <source>
        <dbReference type="PROSITE" id="PS51736"/>
    </source>
</evidence>
<organism evidence="3 4">
    <name type="scientific">Thermoactinomyces daqus</name>
    <dbReference type="NCBI Taxonomy" id="1329516"/>
    <lineage>
        <taxon>Bacteria</taxon>
        <taxon>Bacillati</taxon>
        <taxon>Bacillota</taxon>
        <taxon>Bacilli</taxon>
        <taxon>Bacillales</taxon>
        <taxon>Thermoactinomycetaceae</taxon>
        <taxon>Thermoactinomyces</taxon>
    </lineage>
</organism>
<proteinExistence type="inferred from homology"/>
<reference evidence="3 4" key="1">
    <citation type="submission" date="2020-07" db="EMBL/GenBank/DDBJ databases">
        <authorList>
            <person name="Feng H."/>
        </authorList>
    </citation>
    <scope>NUCLEOTIDE SEQUENCE [LARGE SCALE GENOMIC DNA]</scope>
    <source>
        <strain evidence="4">s-11</strain>
    </source>
</reference>
<comment type="caution">
    <text evidence="3">The sequence shown here is derived from an EMBL/GenBank/DDBJ whole genome shotgun (WGS) entry which is preliminary data.</text>
</comment>
<dbReference type="Pfam" id="PF00239">
    <property type="entry name" value="Resolvase"/>
    <property type="match status" value="1"/>
</dbReference>
<accession>A0A7W2AI57</accession>
<dbReference type="InterPro" id="IPR036162">
    <property type="entry name" value="Resolvase-like_N_sf"/>
</dbReference>
<dbReference type="GO" id="GO:0003677">
    <property type="term" value="F:DNA binding"/>
    <property type="evidence" value="ECO:0007669"/>
    <property type="project" value="InterPro"/>
</dbReference>
<dbReference type="EMBL" id="JACEIP010000023">
    <property type="protein sequence ID" value="MBA4543882.1"/>
    <property type="molecule type" value="Genomic_DNA"/>
</dbReference>
<evidence type="ECO:0000313" key="3">
    <source>
        <dbReference type="EMBL" id="MBA4543882.1"/>
    </source>
</evidence>
<evidence type="ECO:0000313" key="4">
    <source>
        <dbReference type="Proteomes" id="UP000530514"/>
    </source>
</evidence>
<name>A0A7W2AI57_9BACL</name>
<dbReference type="InterPro" id="IPR006119">
    <property type="entry name" value="Resolv_N"/>
</dbReference>
<gene>
    <name evidence="3" type="ORF">H1164_13390</name>
</gene>
<dbReference type="InterPro" id="IPR050639">
    <property type="entry name" value="SSR_resolvase"/>
</dbReference>